<keyword evidence="9 13" id="KW-0460">Magnesium</keyword>
<dbReference type="InterPro" id="IPR022911">
    <property type="entry name" value="Phe_tRNA_ligase_alpha1_bac"/>
</dbReference>
<gene>
    <name evidence="13" type="primary">pheS</name>
    <name evidence="15" type="ORF">RS694_09015</name>
</gene>
<feature type="domain" description="Aminoacyl-transfer RNA synthetases class-II family profile" evidence="14">
    <location>
        <begin position="124"/>
        <end position="346"/>
    </location>
</feature>
<comment type="subcellular location">
    <subcellularLocation>
        <location evidence="1 13">Cytoplasm</location>
    </subcellularLocation>
</comment>
<evidence type="ECO:0000256" key="8">
    <source>
        <dbReference type="ARBA" id="ARBA00022840"/>
    </source>
</evidence>
<dbReference type="GO" id="GO:0000049">
    <property type="term" value="F:tRNA binding"/>
    <property type="evidence" value="ECO:0007669"/>
    <property type="project" value="InterPro"/>
</dbReference>
<dbReference type="PANTHER" id="PTHR11538:SF41">
    <property type="entry name" value="PHENYLALANINE--TRNA LIGASE, MITOCHONDRIAL"/>
    <property type="match status" value="1"/>
</dbReference>
<comment type="catalytic activity">
    <reaction evidence="12 13">
        <text>tRNA(Phe) + L-phenylalanine + ATP = L-phenylalanyl-tRNA(Phe) + AMP + diphosphate + H(+)</text>
        <dbReference type="Rhea" id="RHEA:19413"/>
        <dbReference type="Rhea" id="RHEA-COMP:9668"/>
        <dbReference type="Rhea" id="RHEA-COMP:9699"/>
        <dbReference type="ChEBI" id="CHEBI:15378"/>
        <dbReference type="ChEBI" id="CHEBI:30616"/>
        <dbReference type="ChEBI" id="CHEBI:33019"/>
        <dbReference type="ChEBI" id="CHEBI:58095"/>
        <dbReference type="ChEBI" id="CHEBI:78442"/>
        <dbReference type="ChEBI" id="CHEBI:78531"/>
        <dbReference type="ChEBI" id="CHEBI:456215"/>
        <dbReference type="EC" id="6.1.1.20"/>
    </reaction>
</comment>
<dbReference type="Pfam" id="PF01409">
    <property type="entry name" value="tRNA-synt_2d"/>
    <property type="match status" value="1"/>
</dbReference>
<dbReference type="InterPro" id="IPR004529">
    <property type="entry name" value="Phe-tRNA-synth_IIc_asu"/>
</dbReference>
<reference evidence="15 16" key="1">
    <citation type="submission" date="2017-01" db="EMBL/GenBank/DDBJ databases">
        <authorList>
            <person name="Mah S.A."/>
            <person name="Swanson W.J."/>
            <person name="Moy G.W."/>
            <person name="Vacquier V.D."/>
        </authorList>
    </citation>
    <scope>NUCLEOTIDE SEQUENCE [LARGE SCALE GENOMIC DNA]</scope>
    <source>
        <strain evidence="15 16">DSM 22694</strain>
    </source>
</reference>
<evidence type="ECO:0000256" key="2">
    <source>
        <dbReference type="ARBA" id="ARBA00010207"/>
    </source>
</evidence>
<dbReference type="InterPro" id="IPR004188">
    <property type="entry name" value="Phe-tRNA_ligase_II_N"/>
</dbReference>
<keyword evidence="8 13" id="KW-0067">ATP-binding</keyword>
<dbReference type="RefSeq" id="WP_029707657.1">
    <property type="nucleotide sequence ID" value="NZ_CP019239.1"/>
</dbReference>
<evidence type="ECO:0000256" key="5">
    <source>
        <dbReference type="ARBA" id="ARBA00022598"/>
    </source>
</evidence>
<feature type="binding site" evidence="13">
    <location>
        <position position="277"/>
    </location>
    <ligand>
        <name>Mg(2+)</name>
        <dbReference type="ChEBI" id="CHEBI:18420"/>
        <note>shared with beta subunit</note>
    </ligand>
</feature>
<evidence type="ECO:0000256" key="7">
    <source>
        <dbReference type="ARBA" id="ARBA00022741"/>
    </source>
</evidence>
<protein>
    <recommendedName>
        <fullName evidence="13">Phenylalanine--tRNA ligase alpha subunit</fullName>
        <ecNumber evidence="13">6.1.1.20</ecNumber>
    </recommendedName>
    <alternativeName>
        <fullName evidence="13">Phenylalanyl-tRNA synthetase alpha subunit</fullName>
        <shortName evidence="13">PheRS</shortName>
    </alternativeName>
</protein>
<dbReference type="GO" id="GO:0000287">
    <property type="term" value="F:magnesium ion binding"/>
    <property type="evidence" value="ECO:0007669"/>
    <property type="project" value="UniProtKB-UniRule"/>
</dbReference>
<dbReference type="PROSITE" id="PS50862">
    <property type="entry name" value="AA_TRNA_LIGASE_II"/>
    <property type="match status" value="1"/>
</dbReference>
<dbReference type="Proteomes" id="UP000186110">
    <property type="component" value="Chromosome"/>
</dbReference>
<keyword evidence="10 13" id="KW-0648">Protein biosynthesis</keyword>
<dbReference type="InterPro" id="IPR045864">
    <property type="entry name" value="aa-tRNA-synth_II/BPL/LPL"/>
</dbReference>
<proteinExistence type="inferred from homology"/>
<dbReference type="NCBIfam" id="TIGR00468">
    <property type="entry name" value="pheS"/>
    <property type="match status" value="1"/>
</dbReference>
<sequence>MNDLQPIVDAAQAAFAQATTPADLENAKAQFLGKSGRMTELMKGMAALSVEEKKTRGAAINLAKQAIEAALNGARQGLADAELAAQLQAEALDVTLPGRQRGQGGLHPVSLAQERIEAIFGSMGFDVAQGPEIEADWFNFTALNTPEDHPARSMHDTFYVEGGSATAPNLLRTHTSPMQIRYAVQHVKKHRAAAGDTGTGPFSGAMPEIRVIAPGRTYRVDSDATHSPMFHQVEGLWVGENISFKDLKSVYLNFITTFFETDELQLRFRPSYFPFTEPSAEIDIMFETGPLKGRWLEVSGSGQVHPQVIRNMGLDPERYIGFAFGSGIDRLAMLRYGVNDLRLFFDGDIRFLSQFQ</sequence>
<dbReference type="EMBL" id="CP019239">
    <property type="protein sequence ID" value="APW42658.1"/>
    <property type="molecule type" value="Genomic_DNA"/>
</dbReference>
<dbReference type="STRING" id="1484693.RS694_09015"/>
<comment type="cofactor">
    <cofactor evidence="13">
        <name>Mg(2+)</name>
        <dbReference type="ChEBI" id="CHEBI:18420"/>
    </cofactor>
    <text evidence="13">Binds 2 magnesium ions per tetramer.</text>
</comment>
<evidence type="ECO:0000256" key="1">
    <source>
        <dbReference type="ARBA" id="ARBA00004496"/>
    </source>
</evidence>
<dbReference type="KEGG" id="rsb:RS694_09015"/>
<keyword evidence="5 13" id="KW-0436">Ligase</keyword>
<keyword evidence="11 13" id="KW-0030">Aminoacyl-tRNA synthetase</keyword>
<evidence type="ECO:0000313" key="15">
    <source>
        <dbReference type="EMBL" id="APW42658.1"/>
    </source>
</evidence>
<dbReference type="SUPFAM" id="SSF46589">
    <property type="entry name" value="tRNA-binding arm"/>
    <property type="match status" value="1"/>
</dbReference>
<dbReference type="GO" id="GO:0005524">
    <property type="term" value="F:ATP binding"/>
    <property type="evidence" value="ECO:0007669"/>
    <property type="project" value="UniProtKB-UniRule"/>
</dbReference>
<name>A0A1P8K9H7_9BURK</name>
<comment type="subunit">
    <text evidence="3 13">Tetramer of two alpha and two beta subunits.</text>
</comment>
<dbReference type="GO" id="GO:0006432">
    <property type="term" value="P:phenylalanyl-tRNA aminoacylation"/>
    <property type="evidence" value="ECO:0007669"/>
    <property type="project" value="UniProtKB-UniRule"/>
</dbReference>
<keyword evidence="16" id="KW-1185">Reference proteome</keyword>
<evidence type="ECO:0000256" key="13">
    <source>
        <dbReference type="HAMAP-Rule" id="MF_00281"/>
    </source>
</evidence>
<dbReference type="Pfam" id="PF02912">
    <property type="entry name" value="Phe_tRNA-synt_N"/>
    <property type="match status" value="1"/>
</dbReference>
<evidence type="ECO:0000313" key="16">
    <source>
        <dbReference type="Proteomes" id="UP000186110"/>
    </source>
</evidence>
<dbReference type="HAMAP" id="MF_00281">
    <property type="entry name" value="Phe_tRNA_synth_alpha1"/>
    <property type="match status" value="1"/>
</dbReference>
<evidence type="ECO:0000256" key="4">
    <source>
        <dbReference type="ARBA" id="ARBA00022490"/>
    </source>
</evidence>
<evidence type="ECO:0000256" key="10">
    <source>
        <dbReference type="ARBA" id="ARBA00022917"/>
    </source>
</evidence>
<keyword evidence="6 13" id="KW-0479">Metal-binding</keyword>
<dbReference type="Gene3D" id="3.30.930.10">
    <property type="entry name" value="Bira Bifunctional Protein, Domain 2"/>
    <property type="match status" value="1"/>
</dbReference>
<evidence type="ECO:0000256" key="3">
    <source>
        <dbReference type="ARBA" id="ARBA00011209"/>
    </source>
</evidence>
<accession>A0A1P8K9H7</accession>
<dbReference type="InterPro" id="IPR006195">
    <property type="entry name" value="aa-tRNA-synth_II"/>
</dbReference>
<evidence type="ECO:0000256" key="12">
    <source>
        <dbReference type="ARBA" id="ARBA00049255"/>
    </source>
</evidence>
<dbReference type="PANTHER" id="PTHR11538">
    <property type="entry name" value="PHENYLALANYL-TRNA SYNTHETASE"/>
    <property type="match status" value="1"/>
</dbReference>
<comment type="similarity">
    <text evidence="2 13">Belongs to the class-II aminoacyl-tRNA synthetase family. Phe-tRNA synthetase alpha subunit type 1 subfamily.</text>
</comment>
<evidence type="ECO:0000256" key="11">
    <source>
        <dbReference type="ARBA" id="ARBA00023146"/>
    </source>
</evidence>
<dbReference type="GO" id="GO:0005737">
    <property type="term" value="C:cytoplasm"/>
    <property type="evidence" value="ECO:0007669"/>
    <property type="project" value="UniProtKB-SubCell"/>
</dbReference>
<dbReference type="GO" id="GO:0004826">
    <property type="term" value="F:phenylalanine-tRNA ligase activity"/>
    <property type="evidence" value="ECO:0007669"/>
    <property type="project" value="UniProtKB-UniRule"/>
</dbReference>
<evidence type="ECO:0000259" key="14">
    <source>
        <dbReference type="PROSITE" id="PS50862"/>
    </source>
</evidence>
<dbReference type="AlphaFoldDB" id="A0A1P8K9H7"/>
<dbReference type="SUPFAM" id="SSF55681">
    <property type="entry name" value="Class II aaRS and biotin synthetases"/>
    <property type="match status" value="1"/>
</dbReference>
<keyword evidence="7 13" id="KW-0547">Nucleotide-binding</keyword>
<evidence type="ECO:0000256" key="9">
    <source>
        <dbReference type="ARBA" id="ARBA00022842"/>
    </source>
</evidence>
<organism evidence="15 16">
    <name type="scientific">Rhodoferax saidenbachensis</name>
    <dbReference type="NCBI Taxonomy" id="1484693"/>
    <lineage>
        <taxon>Bacteria</taxon>
        <taxon>Pseudomonadati</taxon>
        <taxon>Pseudomonadota</taxon>
        <taxon>Betaproteobacteria</taxon>
        <taxon>Burkholderiales</taxon>
        <taxon>Comamonadaceae</taxon>
        <taxon>Rhodoferax</taxon>
    </lineage>
</organism>
<evidence type="ECO:0000256" key="6">
    <source>
        <dbReference type="ARBA" id="ARBA00022723"/>
    </source>
</evidence>
<dbReference type="InterPro" id="IPR002319">
    <property type="entry name" value="Phenylalanyl-tRNA_Synthase"/>
</dbReference>
<dbReference type="InterPro" id="IPR010978">
    <property type="entry name" value="tRNA-bd_arm"/>
</dbReference>
<dbReference type="CDD" id="cd00496">
    <property type="entry name" value="PheRS_alpha_core"/>
    <property type="match status" value="1"/>
</dbReference>
<dbReference type="EC" id="6.1.1.20" evidence="13"/>
<dbReference type="eggNOG" id="COG0016">
    <property type="taxonomic scope" value="Bacteria"/>
</dbReference>
<keyword evidence="4 13" id="KW-0963">Cytoplasm</keyword>